<proteinExistence type="inferred from homology"/>
<comment type="similarity">
    <text evidence="1">Belongs to the SH3BGR family.</text>
</comment>
<dbReference type="PROSITE" id="PS51354">
    <property type="entry name" value="GLUTAREDOXIN_2"/>
    <property type="match status" value="1"/>
</dbReference>
<dbReference type="InterPro" id="IPR051033">
    <property type="entry name" value="SH3BGR"/>
</dbReference>
<dbReference type="GO" id="GO:0005737">
    <property type="term" value="C:cytoplasm"/>
    <property type="evidence" value="ECO:0007669"/>
    <property type="project" value="TreeGrafter"/>
</dbReference>
<evidence type="ECO:0000256" key="1">
    <source>
        <dbReference type="ARBA" id="ARBA00007764"/>
    </source>
</evidence>
<dbReference type="Pfam" id="PF04908">
    <property type="entry name" value="SH3BGR"/>
    <property type="match status" value="1"/>
</dbReference>
<feature type="region of interest" description="Disordered" evidence="2">
    <location>
        <begin position="220"/>
        <end position="274"/>
    </location>
</feature>
<evidence type="ECO:0000256" key="2">
    <source>
        <dbReference type="SAM" id="MobiDB-lite"/>
    </source>
</evidence>
<dbReference type="InterPro" id="IPR006993">
    <property type="entry name" value="Glut_rich_SH3-bd"/>
</dbReference>
<sequence length="321" mass="34086">MAPPPVSIYVTSLTSQPKVRQHIDLLRRSLRGLEIPFEEHDLVIDEDAKKRWQRSKPPGVVVGLPGYLVGGEWVGTMDDFEDAVETQRLHEFLKQDLDLSSDPAPPSAHDRQTSASSAPTATTTTAASGTGSGPTAGGAAASGAGGSTKTVQEVELEKLMREMTDSDLDKLMSELGVEESSVNNKIGLLDSSNNTQDDGAISDVKETKKELIAELKEEARLDDVEEDIVLRNASPQPGAGAANPGGESSRVDPSAEADNKKKTSNAILGEEGLGVGEGAQSLLKSMNGDEGDLLSELKDELRADKNEEKEIGEAVAKEKVD</sequence>
<keyword evidence="4" id="KW-1185">Reference proteome</keyword>
<dbReference type="PANTHER" id="PTHR12232">
    <property type="entry name" value="SH3 DOMAIN-BINDING GLUTAMIC ACID-RICH-LIKE PROTEIN"/>
    <property type="match status" value="1"/>
</dbReference>
<reference evidence="3 4" key="1">
    <citation type="submission" date="2013-07" db="EMBL/GenBank/DDBJ databases">
        <title>The Genome Sequence of Cryptococcus heveanensis BCC8398.</title>
        <authorList>
            <consortium name="The Broad Institute Genome Sequencing Platform"/>
            <person name="Cuomo C."/>
            <person name="Litvintseva A."/>
            <person name="Chen Y."/>
            <person name="Heitman J."/>
            <person name="Sun S."/>
            <person name="Springer D."/>
            <person name="Dromer F."/>
            <person name="Young S.K."/>
            <person name="Zeng Q."/>
            <person name="Gargeya S."/>
            <person name="Fitzgerald M."/>
            <person name="Abouelleil A."/>
            <person name="Alvarado L."/>
            <person name="Berlin A.M."/>
            <person name="Chapman S.B."/>
            <person name="Dewar J."/>
            <person name="Goldberg J."/>
            <person name="Griggs A."/>
            <person name="Gujja S."/>
            <person name="Hansen M."/>
            <person name="Howarth C."/>
            <person name="Imamovic A."/>
            <person name="Larimer J."/>
            <person name="McCowan C."/>
            <person name="Murphy C."/>
            <person name="Pearson M."/>
            <person name="Priest M."/>
            <person name="Roberts A."/>
            <person name="Saif S."/>
            <person name="Shea T."/>
            <person name="Sykes S."/>
            <person name="Wortman J."/>
            <person name="Nusbaum C."/>
            <person name="Birren B."/>
        </authorList>
    </citation>
    <scope>NUCLEOTIDE SEQUENCE [LARGE SCALE GENOMIC DNA]</scope>
    <source>
        <strain evidence="3 4">BCC8398</strain>
    </source>
</reference>
<name>A0A1B9GZG2_9TREE</name>
<dbReference type="Proteomes" id="UP000092666">
    <property type="component" value="Unassembled WGS sequence"/>
</dbReference>
<feature type="region of interest" description="Disordered" evidence="2">
    <location>
        <begin position="300"/>
        <end position="321"/>
    </location>
</feature>
<dbReference type="Gene3D" id="3.40.30.10">
    <property type="entry name" value="Glutaredoxin"/>
    <property type="match status" value="1"/>
</dbReference>
<dbReference type="AlphaFoldDB" id="A0A1B9GZG2"/>
<dbReference type="PANTHER" id="PTHR12232:SF0">
    <property type="entry name" value="THIOREDOXIN DOMAIN-CONTAINING PROTEIN"/>
    <property type="match status" value="1"/>
</dbReference>
<feature type="compositionally biased region" description="Low complexity" evidence="2">
    <location>
        <begin position="113"/>
        <end position="129"/>
    </location>
</feature>
<dbReference type="EMBL" id="KI669495">
    <property type="protein sequence ID" value="OCF36418.1"/>
    <property type="molecule type" value="Genomic_DNA"/>
</dbReference>
<feature type="compositionally biased region" description="Low complexity" evidence="2">
    <location>
        <begin position="233"/>
        <end position="248"/>
    </location>
</feature>
<dbReference type="InterPro" id="IPR036249">
    <property type="entry name" value="Thioredoxin-like_sf"/>
</dbReference>
<dbReference type="SUPFAM" id="SSF52833">
    <property type="entry name" value="Thioredoxin-like"/>
    <property type="match status" value="1"/>
</dbReference>
<evidence type="ECO:0000313" key="4">
    <source>
        <dbReference type="Proteomes" id="UP000092666"/>
    </source>
</evidence>
<accession>A0A1B9GZG2</accession>
<gene>
    <name evidence="3" type="ORF">I316_01667</name>
</gene>
<reference evidence="4" key="2">
    <citation type="submission" date="2013-12" db="EMBL/GenBank/DDBJ databases">
        <title>Evolution of pathogenesis and genome organization in the Tremellales.</title>
        <authorList>
            <person name="Cuomo C."/>
            <person name="Litvintseva A."/>
            <person name="Heitman J."/>
            <person name="Chen Y."/>
            <person name="Sun S."/>
            <person name="Springer D."/>
            <person name="Dromer F."/>
            <person name="Young S."/>
            <person name="Zeng Q."/>
            <person name="Chapman S."/>
            <person name="Gujja S."/>
            <person name="Saif S."/>
            <person name="Birren B."/>
        </authorList>
    </citation>
    <scope>NUCLEOTIDE SEQUENCE [LARGE SCALE GENOMIC DNA]</scope>
    <source>
        <strain evidence="4">BCC8398</strain>
    </source>
</reference>
<dbReference type="OrthoDB" id="2564283at2759"/>
<feature type="region of interest" description="Disordered" evidence="2">
    <location>
        <begin position="98"/>
        <end position="150"/>
    </location>
</feature>
<evidence type="ECO:0000313" key="3">
    <source>
        <dbReference type="EMBL" id="OCF36418.1"/>
    </source>
</evidence>
<organism evidence="3 4">
    <name type="scientific">Kwoniella heveanensis BCC8398</name>
    <dbReference type="NCBI Taxonomy" id="1296120"/>
    <lineage>
        <taxon>Eukaryota</taxon>
        <taxon>Fungi</taxon>
        <taxon>Dikarya</taxon>
        <taxon>Basidiomycota</taxon>
        <taxon>Agaricomycotina</taxon>
        <taxon>Tremellomycetes</taxon>
        <taxon>Tremellales</taxon>
        <taxon>Cryptococcaceae</taxon>
        <taxon>Kwoniella</taxon>
    </lineage>
</organism>
<protein>
    <submittedName>
        <fullName evidence="3">Uncharacterized protein</fullName>
    </submittedName>
</protein>